<evidence type="ECO:0000313" key="4">
    <source>
        <dbReference type="EMBL" id="CAK5264021.1"/>
    </source>
</evidence>
<evidence type="ECO:0000256" key="2">
    <source>
        <dbReference type="ARBA" id="ARBA00023002"/>
    </source>
</evidence>
<feature type="domain" description="NmrA-like" evidence="3">
    <location>
        <begin position="21"/>
        <end position="195"/>
    </location>
</feature>
<organism evidence="4 5">
    <name type="scientific">Mycena citricolor</name>
    <dbReference type="NCBI Taxonomy" id="2018698"/>
    <lineage>
        <taxon>Eukaryota</taxon>
        <taxon>Fungi</taxon>
        <taxon>Dikarya</taxon>
        <taxon>Basidiomycota</taxon>
        <taxon>Agaricomycotina</taxon>
        <taxon>Agaricomycetes</taxon>
        <taxon>Agaricomycetidae</taxon>
        <taxon>Agaricales</taxon>
        <taxon>Marasmiineae</taxon>
        <taxon>Mycenaceae</taxon>
        <taxon>Mycena</taxon>
    </lineage>
</organism>
<dbReference type="InterPro" id="IPR036291">
    <property type="entry name" value="NAD(P)-bd_dom_sf"/>
</dbReference>
<gene>
    <name evidence="4" type="ORF">MYCIT1_LOCUS3850</name>
</gene>
<accession>A0AAD2GUY9</accession>
<evidence type="ECO:0000313" key="5">
    <source>
        <dbReference type="Proteomes" id="UP001295794"/>
    </source>
</evidence>
<dbReference type="EMBL" id="CAVNYO010000046">
    <property type="protein sequence ID" value="CAK5264021.1"/>
    <property type="molecule type" value="Genomic_DNA"/>
</dbReference>
<name>A0AAD2GUY9_9AGAR</name>
<keyword evidence="2" id="KW-0560">Oxidoreductase</keyword>
<dbReference type="AlphaFoldDB" id="A0AAD2GUY9"/>
<protein>
    <recommendedName>
        <fullName evidence="3">NmrA-like domain-containing protein</fullName>
    </recommendedName>
</protein>
<evidence type="ECO:0000256" key="1">
    <source>
        <dbReference type="ARBA" id="ARBA00022857"/>
    </source>
</evidence>
<dbReference type="PANTHER" id="PTHR47706">
    <property type="entry name" value="NMRA-LIKE FAMILY PROTEIN"/>
    <property type="match status" value="1"/>
</dbReference>
<comment type="caution">
    <text evidence="4">The sequence shown here is derived from an EMBL/GenBank/DDBJ whole genome shotgun (WGS) entry which is preliminary data.</text>
</comment>
<sequence>MVPPLRVTSTMYTSFALAGLGSLGQPMLNALLAQKVSTIVLSRTESSTKRSSIGAQCTVQVDYSAPAALTETLKRHRIDAVISTLAVKDGRMDAQRVLAAAAKAAGVKIFVPSEFGVTKNGRAGGVFQMKNDFIDYLREIDLPCATFYVGMFIEFLPWLLNLDEGTAYLLSDSDAEFGVTSTKDIADFVTYVLTHLPPFLLENQTFTIHGDRTSLKRLPQLLRADTIEFVHEIPGPAGDRKGALQKLISAGAASEEGSNDNHLWPEHQWLSIRDVLMSNSTHF</sequence>
<keyword evidence="5" id="KW-1185">Reference proteome</keyword>
<dbReference type="InterPro" id="IPR008030">
    <property type="entry name" value="NmrA-like"/>
</dbReference>
<keyword evidence="1" id="KW-0521">NADP</keyword>
<dbReference type="InterPro" id="IPR051609">
    <property type="entry name" value="NmrA/Isoflavone_reductase-like"/>
</dbReference>
<dbReference type="GO" id="GO:0016491">
    <property type="term" value="F:oxidoreductase activity"/>
    <property type="evidence" value="ECO:0007669"/>
    <property type="project" value="UniProtKB-KW"/>
</dbReference>
<evidence type="ECO:0000259" key="3">
    <source>
        <dbReference type="Pfam" id="PF05368"/>
    </source>
</evidence>
<dbReference type="PANTHER" id="PTHR47706:SF9">
    <property type="entry name" value="NMRA-LIKE DOMAIN-CONTAINING PROTEIN-RELATED"/>
    <property type="match status" value="1"/>
</dbReference>
<dbReference type="Pfam" id="PF05368">
    <property type="entry name" value="NmrA"/>
    <property type="match status" value="1"/>
</dbReference>
<proteinExistence type="predicted"/>
<dbReference type="Gene3D" id="3.40.50.720">
    <property type="entry name" value="NAD(P)-binding Rossmann-like Domain"/>
    <property type="match status" value="1"/>
</dbReference>
<dbReference type="Proteomes" id="UP001295794">
    <property type="component" value="Unassembled WGS sequence"/>
</dbReference>
<dbReference type="SUPFAM" id="SSF51735">
    <property type="entry name" value="NAD(P)-binding Rossmann-fold domains"/>
    <property type="match status" value="1"/>
</dbReference>
<reference evidence="4" key="1">
    <citation type="submission" date="2023-11" db="EMBL/GenBank/DDBJ databases">
        <authorList>
            <person name="De Vega J J."/>
            <person name="De Vega J J."/>
        </authorList>
    </citation>
    <scope>NUCLEOTIDE SEQUENCE</scope>
</reference>